<organism evidence="1 2">
    <name type="scientific">Enterobacter agglomerans</name>
    <name type="common">Erwinia herbicola</name>
    <name type="synonym">Pantoea agglomerans</name>
    <dbReference type="NCBI Taxonomy" id="549"/>
    <lineage>
        <taxon>Bacteria</taxon>
        <taxon>Pseudomonadati</taxon>
        <taxon>Pseudomonadota</taxon>
        <taxon>Gammaproteobacteria</taxon>
        <taxon>Enterobacterales</taxon>
        <taxon>Erwiniaceae</taxon>
        <taxon>Pantoea</taxon>
        <taxon>Pantoea agglomerans group</taxon>
    </lineage>
</organism>
<evidence type="ECO:0000313" key="2">
    <source>
        <dbReference type="Proteomes" id="UP000461948"/>
    </source>
</evidence>
<accession>A0A7X2SVR8</accession>
<dbReference type="AlphaFoldDB" id="A0A7X2SVR8"/>
<evidence type="ECO:0000313" key="1">
    <source>
        <dbReference type="EMBL" id="MSE15349.1"/>
    </source>
</evidence>
<reference evidence="1 2" key="1">
    <citation type="submission" date="2019-11" db="EMBL/GenBank/DDBJ databases">
        <title>Draft Genome Sequence of Plant Growth-Promoting Rhizosphere-Associated Bacteria.</title>
        <authorList>
            <person name="Vasilyev I.Y."/>
            <person name="Radchenko V."/>
            <person name="Ilnitskaya E.V."/>
        </authorList>
    </citation>
    <scope>NUCLEOTIDE SEQUENCE [LARGE SCALE GENOMIC DNA]</scope>
    <source>
        <strain evidence="1 2">VRA_MhP_f</strain>
    </source>
</reference>
<dbReference type="EMBL" id="WKLC01000325">
    <property type="protein sequence ID" value="MSE15349.1"/>
    <property type="molecule type" value="Genomic_DNA"/>
</dbReference>
<protein>
    <submittedName>
        <fullName evidence="1">Uncharacterized protein</fullName>
    </submittedName>
</protein>
<dbReference type="Proteomes" id="UP000461948">
    <property type="component" value="Unassembled WGS sequence"/>
</dbReference>
<sequence length="65" mass="7097">MQFLLEKSAGRHLFYSAMVILPENNTGYKNSIGAMLTPAGWHLMSLQAGSVIAQLVAQCYPQEGI</sequence>
<comment type="caution">
    <text evidence="1">The sequence shown here is derived from an EMBL/GenBank/DDBJ whole genome shotgun (WGS) entry which is preliminary data.</text>
</comment>
<name>A0A7X2SVR8_ENTAG</name>
<dbReference type="OrthoDB" id="9931845at2"/>
<dbReference type="RefSeq" id="WP_022626015.1">
    <property type="nucleotide sequence ID" value="NZ_CP031649.1"/>
</dbReference>
<gene>
    <name evidence="1" type="ORF">GKC49_09435</name>
</gene>
<proteinExistence type="predicted"/>